<feature type="non-terminal residue" evidence="3">
    <location>
        <position position="1"/>
    </location>
</feature>
<sequence>ELYREFIDRLVSPEEVTTIYNIVVSTIKTNFRDKIHVIFDKVALEDGSVTEACIERVSWGLLNSAETPSEDRRYEELPDAQLNYQNLQAHVEDYNNTHKVPLHLVVFKYMSQHVLRATRVLGRVSGHMMLVGVGGSGRRSLTRLAAHICGYKLVAPIINSANNYQDLKTDLKKLVISAGIEEKA</sequence>
<evidence type="ECO:0000313" key="3">
    <source>
        <dbReference type="EMBL" id="CAL4124986.1"/>
    </source>
</evidence>
<dbReference type="PANTHER" id="PTHR22878:SF68">
    <property type="entry name" value="DYNEIN HEAVY CHAIN 6, AXONEMAL-LIKE"/>
    <property type="match status" value="1"/>
</dbReference>
<comment type="caution">
    <text evidence="3">The sequence shown here is derived from an EMBL/GenBank/DDBJ whole genome shotgun (WGS) entry which is preliminary data.</text>
</comment>
<dbReference type="InterPro" id="IPR024317">
    <property type="entry name" value="Dynein_heavy_chain_D4_dom"/>
</dbReference>
<comment type="similarity">
    <text evidence="1">Belongs to the dynein heavy chain family.</text>
</comment>
<keyword evidence="4" id="KW-1185">Reference proteome</keyword>
<gene>
    <name evidence="3" type="ORF">MNOR_LOCUS24917</name>
</gene>
<dbReference type="AlphaFoldDB" id="A0AAV2RGK5"/>
<organism evidence="3 4">
    <name type="scientific">Meganyctiphanes norvegica</name>
    <name type="common">Northern krill</name>
    <name type="synonym">Thysanopoda norvegica</name>
    <dbReference type="NCBI Taxonomy" id="48144"/>
    <lineage>
        <taxon>Eukaryota</taxon>
        <taxon>Metazoa</taxon>
        <taxon>Ecdysozoa</taxon>
        <taxon>Arthropoda</taxon>
        <taxon>Crustacea</taxon>
        <taxon>Multicrustacea</taxon>
        <taxon>Malacostraca</taxon>
        <taxon>Eumalacostraca</taxon>
        <taxon>Eucarida</taxon>
        <taxon>Euphausiacea</taxon>
        <taxon>Euphausiidae</taxon>
        <taxon>Meganyctiphanes</taxon>
    </lineage>
</organism>
<evidence type="ECO:0000259" key="2">
    <source>
        <dbReference type="Pfam" id="PF12780"/>
    </source>
</evidence>
<name>A0AAV2RGK5_MEGNR</name>
<evidence type="ECO:0000313" key="4">
    <source>
        <dbReference type="Proteomes" id="UP001497623"/>
    </source>
</evidence>
<dbReference type="Proteomes" id="UP001497623">
    <property type="component" value="Unassembled WGS sequence"/>
</dbReference>
<feature type="domain" description="Dynein heavy chain AAA module D4" evidence="2">
    <location>
        <begin position="102"/>
        <end position="183"/>
    </location>
</feature>
<dbReference type="InterPro" id="IPR026983">
    <property type="entry name" value="DHC"/>
</dbReference>
<proteinExistence type="inferred from homology"/>
<dbReference type="Pfam" id="PF12780">
    <property type="entry name" value="AAA_8"/>
    <property type="match status" value="1"/>
</dbReference>
<accession>A0AAV2RGK5</accession>
<protein>
    <recommendedName>
        <fullName evidence="2">Dynein heavy chain AAA module D4 domain-containing protein</fullName>
    </recommendedName>
</protein>
<dbReference type="GO" id="GO:0007018">
    <property type="term" value="P:microtubule-based movement"/>
    <property type="evidence" value="ECO:0007669"/>
    <property type="project" value="InterPro"/>
</dbReference>
<dbReference type="EMBL" id="CAXKWB010023280">
    <property type="protein sequence ID" value="CAL4124986.1"/>
    <property type="molecule type" value="Genomic_DNA"/>
</dbReference>
<dbReference type="Gene3D" id="3.40.50.300">
    <property type="entry name" value="P-loop containing nucleotide triphosphate hydrolases"/>
    <property type="match status" value="1"/>
</dbReference>
<reference evidence="3 4" key="1">
    <citation type="submission" date="2024-05" db="EMBL/GenBank/DDBJ databases">
        <authorList>
            <person name="Wallberg A."/>
        </authorList>
    </citation>
    <scope>NUCLEOTIDE SEQUENCE [LARGE SCALE GENOMIC DNA]</scope>
</reference>
<dbReference type="InterPro" id="IPR027417">
    <property type="entry name" value="P-loop_NTPase"/>
</dbReference>
<feature type="non-terminal residue" evidence="3">
    <location>
        <position position="184"/>
    </location>
</feature>
<dbReference type="GO" id="GO:0051959">
    <property type="term" value="F:dynein light intermediate chain binding"/>
    <property type="evidence" value="ECO:0007669"/>
    <property type="project" value="InterPro"/>
</dbReference>
<dbReference type="GO" id="GO:0045505">
    <property type="term" value="F:dynein intermediate chain binding"/>
    <property type="evidence" value="ECO:0007669"/>
    <property type="project" value="InterPro"/>
</dbReference>
<dbReference type="PANTHER" id="PTHR22878">
    <property type="entry name" value="DYNEIN HEAVY CHAIN 6, AXONEMAL-LIKE-RELATED"/>
    <property type="match status" value="1"/>
</dbReference>
<dbReference type="GO" id="GO:0030286">
    <property type="term" value="C:dynein complex"/>
    <property type="evidence" value="ECO:0007669"/>
    <property type="project" value="InterPro"/>
</dbReference>
<evidence type="ECO:0000256" key="1">
    <source>
        <dbReference type="ARBA" id="ARBA00008887"/>
    </source>
</evidence>